<feature type="compositionally biased region" description="Basic and acidic residues" evidence="1">
    <location>
        <begin position="283"/>
        <end position="296"/>
    </location>
</feature>
<feature type="compositionally biased region" description="Basic and acidic residues" evidence="1">
    <location>
        <begin position="320"/>
        <end position="334"/>
    </location>
</feature>
<reference evidence="2" key="2">
    <citation type="submission" date="2023-05" db="EMBL/GenBank/DDBJ databases">
        <authorList>
            <person name="Schelkunov M.I."/>
        </authorList>
    </citation>
    <scope>NUCLEOTIDE SEQUENCE</scope>
    <source>
        <strain evidence="2">Hsosn_3</strain>
        <tissue evidence="2">Leaf</tissue>
    </source>
</reference>
<accession>A0AAD8JF66</accession>
<keyword evidence="3" id="KW-1185">Reference proteome</keyword>
<dbReference type="PANTHER" id="PTHR33095">
    <property type="entry name" value="OS07G0619500 PROTEIN"/>
    <property type="match status" value="1"/>
</dbReference>
<reference evidence="2" key="1">
    <citation type="submission" date="2023-02" db="EMBL/GenBank/DDBJ databases">
        <title>Genome of toxic invasive species Heracleum sosnowskyi carries increased number of genes despite the absence of recent whole-genome duplications.</title>
        <authorList>
            <person name="Schelkunov M."/>
            <person name="Shtratnikova V."/>
            <person name="Makarenko M."/>
            <person name="Klepikova A."/>
            <person name="Omelchenko D."/>
            <person name="Novikova G."/>
            <person name="Obukhova E."/>
            <person name="Bogdanov V."/>
            <person name="Penin A."/>
            <person name="Logacheva M."/>
        </authorList>
    </citation>
    <scope>NUCLEOTIDE SEQUENCE</scope>
    <source>
        <strain evidence="2">Hsosn_3</strain>
        <tissue evidence="2">Leaf</tissue>
    </source>
</reference>
<name>A0AAD8JF66_9APIA</name>
<sequence>MEVMMPLSSSAVIGDNLMFSRSTCTSPCAPQSPQNASNYFFSAPSSPTNSSPFNRQISFAFDAIANIQVSENTHHQSEDRIDEDEPVDSANLDHSIAKKYFSFNFYVTDDQDDGEDSKTKEEDVEFDFEAATQDDVDDGTTKEDFTFDFLSGQAERSIPSVNQVFRGGLINTIETAPKKTLQNAVSFRQRKKYSDPCAKSTERVRNSPNYMNGRKKSPKALNTVSERVNTKISYKAAPSTPRSTPRREATEQVISMERNSSSSSSWLVKWKLPDLLFRSASEGHESKKKYEIEGKNMNENMKMSSGGSGSNGGSRKKKERVSGHELNNKVNRAAETRRKTFLPYKQNLMGCKSLDALIVLEPSVRGINGSQVRRQ</sequence>
<dbReference type="EMBL" id="JAUIZM010000001">
    <property type="protein sequence ID" value="KAK1402591.1"/>
    <property type="molecule type" value="Genomic_DNA"/>
</dbReference>
<evidence type="ECO:0000256" key="1">
    <source>
        <dbReference type="SAM" id="MobiDB-lite"/>
    </source>
</evidence>
<dbReference type="InterPro" id="IPR012442">
    <property type="entry name" value="DUF1645_plant"/>
</dbReference>
<dbReference type="Pfam" id="PF07816">
    <property type="entry name" value="DUF1645"/>
    <property type="match status" value="1"/>
</dbReference>
<evidence type="ECO:0000313" key="3">
    <source>
        <dbReference type="Proteomes" id="UP001237642"/>
    </source>
</evidence>
<proteinExistence type="predicted"/>
<feature type="region of interest" description="Disordered" evidence="1">
    <location>
        <begin position="192"/>
        <end position="221"/>
    </location>
</feature>
<evidence type="ECO:0000313" key="2">
    <source>
        <dbReference type="EMBL" id="KAK1402591.1"/>
    </source>
</evidence>
<comment type="caution">
    <text evidence="2">The sequence shown here is derived from an EMBL/GenBank/DDBJ whole genome shotgun (WGS) entry which is preliminary data.</text>
</comment>
<dbReference type="PANTHER" id="PTHR33095:SF81">
    <property type="entry name" value="OS07G0619500 PROTEIN"/>
    <property type="match status" value="1"/>
</dbReference>
<dbReference type="AlphaFoldDB" id="A0AAD8JF66"/>
<feature type="region of interest" description="Disordered" evidence="1">
    <location>
        <begin position="283"/>
        <end position="334"/>
    </location>
</feature>
<dbReference type="Proteomes" id="UP001237642">
    <property type="component" value="Unassembled WGS sequence"/>
</dbReference>
<protein>
    <submittedName>
        <fullName evidence="2">Uncharacterized protein</fullName>
    </submittedName>
</protein>
<organism evidence="2 3">
    <name type="scientific">Heracleum sosnowskyi</name>
    <dbReference type="NCBI Taxonomy" id="360622"/>
    <lineage>
        <taxon>Eukaryota</taxon>
        <taxon>Viridiplantae</taxon>
        <taxon>Streptophyta</taxon>
        <taxon>Embryophyta</taxon>
        <taxon>Tracheophyta</taxon>
        <taxon>Spermatophyta</taxon>
        <taxon>Magnoliopsida</taxon>
        <taxon>eudicotyledons</taxon>
        <taxon>Gunneridae</taxon>
        <taxon>Pentapetalae</taxon>
        <taxon>asterids</taxon>
        <taxon>campanulids</taxon>
        <taxon>Apiales</taxon>
        <taxon>Apiaceae</taxon>
        <taxon>Apioideae</taxon>
        <taxon>apioid superclade</taxon>
        <taxon>Tordylieae</taxon>
        <taxon>Tordyliinae</taxon>
        <taxon>Heracleum</taxon>
    </lineage>
</organism>
<gene>
    <name evidence="2" type="ORF">POM88_002196</name>
</gene>